<dbReference type="PROSITE" id="PS51746">
    <property type="entry name" value="PPM_2"/>
    <property type="match status" value="1"/>
</dbReference>
<comment type="caution">
    <text evidence="2">The sequence shown here is derived from an EMBL/GenBank/DDBJ whole genome shotgun (WGS) entry which is preliminary data.</text>
</comment>
<reference evidence="3" key="1">
    <citation type="journal article" date="2019" name="Int. J. Syst. Evol. Microbiol.">
        <title>The Global Catalogue of Microorganisms (GCM) 10K type strain sequencing project: providing services to taxonomists for standard genome sequencing and annotation.</title>
        <authorList>
            <consortium name="The Broad Institute Genomics Platform"/>
            <consortium name="The Broad Institute Genome Sequencing Center for Infectious Disease"/>
            <person name="Wu L."/>
            <person name="Ma J."/>
        </authorList>
    </citation>
    <scope>NUCLEOTIDE SEQUENCE [LARGE SCALE GENOMIC DNA]</scope>
    <source>
        <strain evidence="3">KCTC 52344</strain>
    </source>
</reference>
<dbReference type="InterPro" id="IPR001932">
    <property type="entry name" value="PPM-type_phosphatase-like_dom"/>
</dbReference>
<keyword evidence="2" id="KW-0378">Hydrolase</keyword>
<dbReference type="SMART" id="SM00331">
    <property type="entry name" value="PP2C_SIG"/>
    <property type="match status" value="1"/>
</dbReference>
<dbReference type="SUPFAM" id="SSF81606">
    <property type="entry name" value="PP2C-like"/>
    <property type="match status" value="1"/>
</dbReference>
<proteinExistence type="predicted"/>
<organism evidence="2 3">
    <name type="scientific">Emticicia soli</name>
    <dbReference type="NCBI Taxonomy" id="2027878"/>
    <lineage>
        <taxon>Bacteria</taxon>
        <taxon>Pseudomonadati</taxon>
        <taxon>Bacteroidota</taxon>
        <taxon>Cytophagia</taxon>
        <taxon>Cytophagales</taxon>
        <taxon>Leadbetterellaceae</taxon>
        <taxon>Emticicia</taxon>
    </lineage>
</organism>
<dbReference type="RefSeq" id="WP_340235650.1">
    <property type="nucleotide sequence ID" value="NZ_JBBEWC010000004.1"/>
</dbReference>
<feature type="domain" description="PPM-type phosphatase" evidence="1">
    <location>
        <begin position="8"/>
        <end position="269"/>
    </location>
</feature>
<protein>
    <submittedName>
        <fullName evidence="2">PP2C family protein-serine/threonine phosphatase</fullName>
        <ecNumber evidence="2">3.1.3.16</ecNumber>
    </submittedName>
</protein>
<name>A0ABW5J3A4_9BACT</name>
<keyword evidence="3" id="KW-1185">Reference proteome</keyword>
<dbReference type="SMART" id="SM00332">
    <property type="entry name" value="PP2Cc"/>
    <property type="match status" value="1"/>
</dbReference>
<sequence>MSTNIHTVVGLVADTNTGQIREHNEDDYIIIPDVIATESRDFGNDSYVLGSAGCLLAVADGMGGAAAGEVASQSTTYIIKKYLATNKYEKPTPQEIKYVFEQLIIHSHKNLLKLIESYPEYKGMGTTLVMGWIVDYRAYICWVGDSRCYHFRQNQGTRLATEDHSWVWEMVKKGLLTQEQAAVHEYRNIITQCIGDSEHPPTPSFVSIELERGDKLLFCSDGLNTMVSDEDINWHLSQTVNVKLTAQQLIAAANQAGGEDNITVAIIEVLEKPIESYTGSKQSIWKKMKNMFK</sequence>
<dbReference type="EC" id="3.1.3.16" evidence="2"/>
<dbReference type="GO" id="GO:0004722">
    <property type="term" value="F:protein serine/threonine phosphatase activity"/>
    <property type="evidence" value="ECO:0007669"/>
    <property type="project" value="UniProtKB-EC"/>
</dbReference>
<accession>A0ABW5J3A4</accession>
<dbReference type="InterPro" id="IPR015655">
    <property type="entry name" value="PP2C"/>
</dbReference>
<dbReference type="Gene3D" id="3.60.40.10">
    <property type="entry name" value="PPM-type phosphatase domain"/>
    <property type="match status" value="1"/>
</dbReference>
<dbReference type="Pfam" id="PF13672">
    <property type="entry name" value="PP2C_2"/>
    <property type="match status" value="1"/>
</dbReference>
<dbReference type="EMBL" id="JBHULC010000004">
    <property type="protein sequence ID" value="MFD2520238.1"/>
    <property type="molecule type" value="Genomic_DNA"/>
</dbReference>
<dbReference type="CDD" id="cd00143">
    <property type="entry name" value="PP2Cc"/>
    <property type="match status" value="1"/>
</dbReference>
<evidence type="ECO:0000259" key="1">
    <source>
        <dbReference type="PROSITE" id="PS51746"/>
    </source>
</evidence>
<dbReference type="Proteomes" id="UP001597510">
    <property type="component" value="Unassembled WGS sequence"/>
</dbReference>
<evidence type="ECO:0000313" key="2">
    <source>
        <dbReference type="EMBL" id="MFD2520238.1"/>
    </source>
</evidence>
<gene>
    <name evidence="2" type="ORF">ACFSR2_05035</name>
</gene>
<dbReference type="InterPro" id="IPR036457">
    <property type="entry name" value="PPM-type-like_dom_sf"/>
</dbReference>
<evidence type="ECO:0000313" key="3">
    <source>
        <dbReference type="Proteomes" id="UP001597510"/>
    </source>
</evidence>
<dbReference type="PANTHER" id="PTHR47992">
    <property type="entry name" value="PROTEIN PHOSPHATASE"/>
    <property type="match status" value="1"/>
</dbReference>